<keyword evidence="2 6" id="KW-0812">Transmembrane</keyword>
<evidence type="ECO:0000256" key="2">
    <source>
        <dbReference type="ARBA" id="ARBA00022692"/>
    </source>
</evidence>
<feature type="compositionally biased region" description="Acidic residues" evidence="5">
    <location>
        <begin position="29"/>
        <end position="39"/>
    </location>
</feature>
<evidence type="ECO:0000256" key="3">
    <source>
        <dbReference type="ARBA" id="ARBA00022989"/>
    </source>
</evidence>
<evidence type="ECO:0000256" key="1">
    <source>
        <dbReference type="ARBA" id="ARBA00004141"/>
    </source>
</evidence>
<dbReference type="Proteomes" id="UP000664277">
    <property type="component" value="Unassembled WGS sequence"/>
</dbReference>
<accession>A0A8J7PFC6</accession>
<evidence type="ECO:0000313" key="9">
    <source>
        <dbReference type="Proteomes" id="UP000664277"/>
    </source>
</evidence>
<evidence type="ECO:0000259" key="7">
    <source>
        <dbReference type="Pfam" id="PF06271"/>
    </source>
</evidence>
<keyword evidence="4 6" id="KW-0472">Membrane</keyword>
<dbReference type="InterPro" id="IPR010432">
    <property type="entry name" value="RDD"/>
</dbReference>
<proteinExistence type="predicted"/>
<gene>
    <name evidence="8" type="ORF">J0M35_01045</name>
</gene>
<sequence>MSRSQNDDEPYARSSRRPPPRQANRNQFQDDEDDFEEEQSPSARQRSKSRPSKRQSTQRGSASPSSGQSGNFLDKINQYIAEKQQGAVVEPSRIEPGKRLVALGIDFGAAYIISLVAGFIPMQTILTNQLVIPLVLCFRDFFYGGRGLGKNLMGLRVVDMATGEGPTLKQVLVRNLIYLGPLLLLQVTERLLHLFEIHVSLTTAVVTVKEVLKAVLSVYVLVIVPLEAYRSYAREDSMRLGDALAGTCLVEDEMNFSEILPK</sequence>
<comment type="caution">
    <text evidence="8">The sequence shown here is derived from an EMBL/GenBank/DDBJ whole genome shotgun (WGS) entry which is preliminary data.</text>
</comment>
<dbReference type="Pfam" id="PF06271">
    <property type="entry name" value="RDD"/>
    <property type="match status" value="1"/>
</dbReference>
<organism evidence="8 9">
    <name type="scientific">Candidatus Obscuribacter phosphatis</name>
    <dbReference type="NCBI Taxonomy" id="1906157"/>
    <lineage>
        <taxon>Bacteria</taxon>
        <taxon>Bacillati</taxon>
        <taxon>Candidatus Melainabacteria</taxon>
        <taxon>Candidatus Obscuribacterales</taxon>
        <taxon>Candidatus Obscuribacteraceae</taxon>
        <taxon>Candidatus Obscuribacter</taxon>
    </lineage>
</organism>
<evidence type="ECO:0000313" key="8">
    <source>
        <dbReference type="EMBL" id="MBN8658920.1"/>
    </source>
</evidence>
<dbReference type="AlphaFoldDB" id="A0A8J7PFC6"/>
<feature type="transmembrane region" description="Helical" evidence="6">
    <location>
        <begin position="100"/>
        <end position="120"/>
    </location>
</feature>
<evidence type="ECO:0000256" key="6">
    <source>
        <dbReference type="SAM" id="Phobius"/>
    </source>
</evidence>
<feature type="region of interest" description="Disordered" evidence="5">
    <location>
        <begin position="1"/>
        <end position="71"/>
    </location>
</feature>
<evidence type="ECO:0000256" key="5">
    <source>
        <dbReference type="SAM" id="MobiDB-lite"/>
    </source>
</evidence>
<keyword evidence="3 6" id="KW-1133">Transmembrane helix</keyword>
<dbReference type="EMBL" id="JAFLCK010000001">
    <property type="protein sequence ID" value="MBN8658920.1"/>
    <property type="molecule type" value="Genomic_DNA"/>
</dbReference>
<feature type="domain" description="RDD" evidence="7">
    <location>
        <begin position="96"/>
        <end position="205"/>
    </location>
</feature>
<name>A0A8J7PFC6_9BACT</name>
<feature type="compositionally biased region" description="Polar residues" evidence="5">
    <location>
        <begin position="60"/>
        <end position="71"/>
    </location>
</feature>
<protein>
    <submittedName>
        <fullName evidence="8">RDD family protein</fullName>
    </submittedName>
</protein>
<evidence type="ECO:0000256" key="4">
    <source>
        <dbReference type="ARBA" id="ARBA00023136"/>
    </source>
</evidence>
<reference evidence="8" key="1">
    <citation type="submission" date="2021-02" db="EMBL/GenBank/DDBJ databases">
        <title>Genome-Resolved Metagenomics of a Microbial Community Performing Photosynthetic Biological Nutrient Removal.</title>
        <authorList>
            <person name="Mcdaniel E.A."/>
        </authorList>
    </citation>
    <scope>NUCLEOTIDE SEQUENCE</scope>
    <source>
        <strain evidence="8">UWPOB_OBS1</strain>
    </source>
</reference>
<comment type="subcellular location">
    <subcellularLocation>
        <location evidence="1">Membrane</location>
        <topology evidence="1">Multi-pass membrane protein</topology>
    </subcellularLocation>
</comment>
<dbReference type="GO" id="GO:0016020">
    <property type="term" value="C:membrane"/>
    <property type="evidence" value="ECO:0007669"/>
    <property type="project" value="UniProtKB-SubCell"/>
</dbReference>